<evidence type="ECO:0000256" key="3">
    <source>
        <dbReference type="ARBA" id="ARBA00022692"/>
    </source>
</evidence>
<dbReference type="EMBL" id="CCXY01000397">
    <property type="protein sequence ID" value="CEG13723.1"/>
    <property type="molecule type" value="Genomic_DNA"/>
</dbReference>
<feature type="transmembrane region" description="Helical" evidence="6">
    <location>
        <begin position="106"/>
        <end position="123"/>
    </location>
</feature>
<keyword evidence="3 6" id="KW-0812">Transmembrane</keyword>
<evidence type="ECO:0000256" key="4">
    <source>
        <dbReference type="ARBA" id="ARBA00022989"/>
    </source>
</evidence>
<protein>
    <submittedName>
        <fullName evidence="8">Uncharacterized membrane protein YngC</fullName>
    </submittedName>
</protein>
<dbReference type="InterPro" id="IPR032816">
    <property type="entry name" value="VTT_dom"/>
</dbReference>
<organism evidence="8">
    <name type="scientific">groundwater metagenome</name>
    <dbReference type="NCBI Taxonomy" id="717931"/>
    <lineage>
        <taxon>unclassified sequences</taxon>
        <taxon>metagenomes</taxon>
        <taxon>ecological metagenomes</taxon>
    </lineage>
</organism>
<evidence type="ECO:0000256" key="5">
    <source>
        <dbReference type="ARBA" id="ARBA00023136"/>
    </source>
</evidence>
<evidence type="ECO:0000256" key="1">
    <source>
        <dbReference type="ARBA" id="ARBA00004651"/>
    </source>
</evidence>
<evidence type="ECO:0000256" key="6">
    <source>
        <dbReference type="SAM" id="Phobius"/>
    </source>
</evidence>
<feature type="transmembrane region" description="Helical" evidence="6">
    <location>
        <begin position="73"/>
        <end position="94"/>
    </location>
</feature>
<dbReference type="PANTHER" id="PTHR42709:SF6">
    <property type="entry name" value="UNDECAPRENYL PHOSPHATE TRANSPORTER A"/>
    <property type="match status" value="1"/>
</dbReference>
<name>A0A098ECI3_9ZZZZ</name>
<dbReference type="PANTHER" id="PTHR42709">
    <property type="entry name" value="ALKALINE PHOSPHATASE LIKE PROTEIN"/>
    <property type="match status" value="1"/>
</dbReference>
<accession>A0A098ECI3</accession>
<proteinExistence type="predicted"/>
<keyword evidence="5 6" id="KW-0472">Membrane</keyword>
<dbReference type="GO" id="GO:0005886">
    <property type="term" value="C:plasma membrane"/>
    <property type="evidence" value="ECO:0007669"/>
    <property type="project" value="UniProtKB-SubCell"/>
</dbReference>
<evidence type="ECO:0000313" key="8">
    <source>
        <dbReference type="EMBL" id="CEG13723.1"/>
    </source>
</evidence>
<dbReference type="AlphaFoldDB" id="A0A098ECI3"/>
<reference evidence="8" key="1">
    <citation type="submission" date="2014-09" db="EMBL/GenBank/DDBJ databases">
        <authorList>
            <person name="Probst J Alexander"/>
        </authorList>
    </citation>
    <scope>NUCLEOTIDE SEQUENCE</scope>
</reference>
<evidence type="ECO:0000259" key="7">
    <source>
        <dbReference type="Pfam" id="PF09335"/>
    </source>
</evidence>
<keyword evidence="2" id="KW-1003">Cell membrane</keyword>
<feature type="domain" description="VTT" evidence="7">
    <location>
        <begin position="2"/>
        <end position="91"/>
    </location>
</feature>
<comment type="subcellular location">
    <subcellularLocation>
        <location evidence="1">Cell membrane</location>
        <topology evidence="1">Multi-pass membrane protein</topology>
    </subcellularLocation>
</comment>
<dbReference type="Pfam" id="PF09335">
    <property type="entry name" value="VTT_dom"/>
    <property type="match status" value="1"/>
</dbReference>
<keyword evidence="4 6" id="KW-1133">Transmembrane helix</keyword>
<evidence type="ECO:0000256" key="2">
    <source>
        <dbReference type="ARBA" id="ARBA00022475"/>
    </source>
</evidence>
<gene>
    <name evidence="8" type="ORF">MSIBF_A4560003</name>
</gene>
<dbReference type="InterPro" id="IPR051311">
    <property type="entry name" value="DedA_domain"/>
</dbReference>
<sequence>MFSYYVGKFFGRIFILKYGRYVFISEKHLNVTENFFQKHGEKTVFIARFIPVVRHLISFPAGIARMDIKKFSLYTFVGSFIWCGILVYLGYILNQNWSMIEQYTSILDYVFILGVIILVIWFYRKFK</sequence>